<dbReference type="InterPro" id="IPR020509">
    <property type="entry name" value="Uncharacterised_YnzE"/>
</dbReference>
<dbReference type="Proteomes" id="UP001459714">
    <property type="component" value="Unassembled WGS sequence"/>
</dbReference>
<dbReference type="EMBL" id="JBBYAK010000001">
    <property type="protein sequence ID" value="MEL3958886.1"/>
    <property type="molecule type" value="Genomic_DNA"/>
</dbReference>
<gene>
    <name evidence="2" type="ORF">NST17_17145</name>
</gene>
<dbReference type="Pfam" id="PF17329">
    <property type="entry name" value="DUF5367"/>
    <property type="match status" value="1"/>
</dbReference>
<keyword evidence="1" id="KW-0472">Membrane</keyword>
<accession>A0ABU9K1B4</accession>
<proteinExistence type="predicted"/>
<protein>
    <submittedName>
        <fullName evidence="2">DUF5367 family protein</fullName>
    </submittedName>
</protein>
<evidence type="ECO:0000313" key="2">
    <source>
        <dbReference type="EMBL" id="MEL3958886.1"/>
    </source>
</evidence>
<keyword evidence="3" id="KW-1185">Reference proteome</keyword>
<feature type="transmembrane region" description="Helical" evidence="1">
    <location>
        <begin position="39"/>
        <end position="59"/>
    </location>
</feature>
<name>A0ABU9K1B4_9BACI</name>
<evidence type="ECO:0000256" key="1">
    <source>
        <dbReference type="SAM" id="Phobius"/>
    </source>
</evidence>
<sequence length="101" mass="11378">MFLISTLLLLAGTGLLLWGITYVYLFFDKSTHAPLKFGIVGTAIGLALDTFTLANYHFIFPKLDDSQVIAFTAWMSFAYALYLLIPFMINLQRTKMIDSSL</sequence>
<keyword evidence="1" id="KW-1133">Transmembrane helix</keyword>
<feature type="transmembrane region" description="Helical" evidence="1">
    <location>
        <begin position="71"/>
        <end position="91"/>
    </location>
</feature>
<reference evidence="2 3" key="1">
    <citation type="submission" date="2024-03" db="EMBL/GenBank/DDBJ databases">
        <title>Bacilli Hybrid Assemblies.</title>
        <authorList>
            <person name="Kovac J."/>
        </authorList>
    </citation>
    <scope>NUCLEOTIDE SEQUENCE [LARGE SCALE GENOMIC DNA]</scope>
    <source>
        <strain evidence="2 3">FSL M8-0022</strain>
    </source>
</reference>
<comment type="caution">
    <text evidence="2">The sequence shown here is derived from an EMBL/GenBank/DDBJ whole genome shotgun (WGS) entry which is preliminary data.</text>
</comment>
<feature type="transmembrane region" description="Helical" evidence="1">
    <location>
        <begin position="6"/>
        <end position="27"/>
    </location>
</feature>
<organism evidence="2 3">
    <name type="scientific">Caldifermentibacillus hisashii</name>
    <dbReference type="NCBI Taxonomy" id="996558"/>
    <lineage>
        <taxon>Bacteria</taxon>
        <taxon>Bacillati</taxon>
        <taxon>Bacillota</taxon>
        <taxon>Bacilli</taxon>
        <taxon>Bacillales</taxon>
        <taxon>Bacillaceae</taxon>
        <taxon>Caldifermentibacillus</taxon>
    </lineage>
</organism>
<dbReference type="RefSeq" id="WP_342020969.1">
    <property type="nucleotide sequence ID" value="NZ_JBBYAK010000001.1"/>
</dbReference>
<keyword evidence="1" id="KW-0812">Transmembrane</keyword>
<evidence type="ECO:0000313" key="3">
    <source>
        <dbReference type="Proteomes" id="UP001459714"/>
    </source>
</evidence>